<reference evidence="1" key="1">
    <citation type="journal article" date="2014" name="Front. Microbiol.">
        <title>High frequency of phylogenetically diverse reductive dehalogenase-homologous genes in deep subseafloor sedimentary metagenomes.</title>
        <authorList>
            <person name="Kawai M."/>
            <person name="Futagami T."/>
            <person name="Toyoda A."/>
            <person name="Takaki Y."/>
            <person name="Nishi S."/>
            <person name="Hori S."/>
            <person name="Arai W."/>
            <person name="Tsubouchi T."/>
            <person name="Morono Y."/>
            <person name="Uchiyama I."/>
            <person name="Ito T."/>
            <person name="Fujiyama A."/>
            <person name="Inagaki F."/>
            <person name="Takami H."/>
        </authorList>
    </citation>
    <scope>NUCLEOTIDE SEQUENCE</scope>
    <source>
        <strain evidence="1">Expedition CK06-06</strain>
    </source>
</reference>
<evidence type="ECO:0000313" key="1">
    <source>
        <dbReference type="EMBL" id="GAG07445.1"/>
    </source>
</evidence>
<gene>
    <name evidence="1" type="ORF">S01H1_36804</name>
</gene>
<proteinExistence type="predicted"/>
<protein>
    <submittedName>
        <fullName evidence="1">Uncharacterized protein</fullName>
    </submittedName>
</protein>
<sequence length="99" mass="11491">MIVDITLNQIKRLFVAGSQLLRYETNDTIVLYYVNQGPVIFRTILRRPSDPNEYNIFVSSLPANIRVINVVEGETLTLKLLQTLEDMRLKNEQSLQRPE</sequence>
<name>X0UP60_9ZZZZ</name>
<organism evidence="1">
    <name type="scientific">marine sediment metagenome</name>
    <dbReference type="NCBI Taxonomy" id="412755"/>
    <lineage>
        <taxon>unclassified sequences</taxon>
        <taxon>metagenomes</taxon>
        <taxon>ecological metagenomes</taxon>
    </lineage>
</organism>
<comment type="caution">
    <text evidence="1">The sequence shown here is derived from an EMBL/GenBank/DDBJ whole genome shotgun (WGS) entry which is preliminary data.</text>
</comment>
<dbReference type="EMBL" id="BARS01023086">
    <property type="protein sequence ID" value="GAG07445.1"/>
    <property type="molecule type" value="Genomic_DNA"/>
</dbReference>
<accession>X0UP60</accession>
<dbReference type="AlphaFoldDB" id="X0UP60"/>